<organism evidence="2 3">
    <name type="scientific">Pseudobacteriovorax antillogorgiicola</name>
    <dbReference type="NCBI Taxonomy" id="1513793"/>
    <lineage>
        <taxon>Bacteria</taxon>
        <taxon>Pseudomonadati</taxon>
        <taxon>Bdellovibrionota</taxon>
        <taxon>Oligoflexia</taxon>
        <taxon>Oligoflexales</taxon>
        <taxon>Pseudobacteriovoracaceae</taxon>
        <taxon>Pseudobacteriovorax</taxon>
    </lineage>
</organism>
<feature type="transmembrane region" description="Helical" evidence="1">
    <location>
        <begin position="12"/>
        <end position="33"/>
    </location>
</feature>
<dbReference type="GO" id="GO:0042910">
    <property type="term" value="F:xenobiotic transmembrane transporter activity"/>
    <property type="evidence" value="ECO:0007669"/>
    <property type="project" value="TreeGrafter"/>
</dbReference>
<feature type="transmembrane region" description="Helical" evidence="1">
    <location>
        <begin position="338"/>
        <end position="355"/>
    </location>
</feature>
<protein>
    <submittedName>
        <fullName evidence="2">Multidrug efflux pump subunit AcrB</fullName>
    </submittedName>
</protein>
<keyword evidence="1" id="KW-0812">Transmembrane</keyword>
<keyword evidence="1" id="KW-1133">Transmembrane helix</keyword>
<dbReference type="Gene3D" id="3.30.70.1430">
    <property type="entry name" value="Multidrug efflux transporter AcrB pore domain"/>
    <property type="match status" value="2"/>
</dbReference>
<dbReference type="PANTHER" id="PTHR32063:SF33">
    <property type="entry name" value="RND SUPERFAMILY EFFLUX PUMP PERMEASE COMPONENT"/>
    <property type="match status" value="1"/>
</dbReference>
<feature type="transmembrane region" description="Helical" evidence="1">
    <location>
        <begin position="427"/>
        <end position="446"/>
    </location>
</feature>
<feature type="transmembrane region" description="Helical" evidence="1">
    <location>
        <begin position="991"/>
        <end position="1014"/>
    </location>
</feature>
<sequence length="1056" mass="117811">MKKLVTYFIDRSFAVNLICLAICGAGIFMMMSLTRNLAPKVPMHKIRIEVSILGASPQTMEQEVAFPIEESLLGMPAVEEIYSYSSKGSVSFNLELYRGKQSLQETLEAVRSRLQSMQSQLPSNIERMEASLVKLETIDVMGYGFFNFDVSNPEHHRWLDSFKETMRQVKGVVRVDSREPQQDLYIEIDPAKLSYHGISISDLRRKLASFLQPTPLGAVRKDGRAIIVDIQRPPLTLETLENVTISSNRFGQEILIKDVAEIKFRPDHLSRVFPFNGKPGVFVQPAMDTSDDAITISTAIREAVAEFEKELPEPLYIEEAFNSGDFIQQQLDVLTSNALMGFVLVTILLAIFVGIRPAIMTAIGLPVAYLGTMICIDHFGVNIDLISVMAMIIIVGILVDDAIIVAEKYVQNIEAGLKPRDAAIDAALSLMAPITGTILTTMVAFSPILLVDGDISDWFYSVPIIIMSALALSWFECFFILPNHLKHFVTDTKAWGDGVIQYFARVYRNVLKVTLKLRWLMLFVGLGIFAGSGAFLKDRMKLDFDLNIGATRLQVVGTLKESQSIDDTLSQIKEVESFLVSLRDNANLDVVTRPGSAYIGGSRKTGMRYFEFSMFVFDLKEDQKTLVARVKDAIEKGLPELKDDRFDSLELVSRTASSEDIKQDTVTVYVSGKDRVGFDKIEAALKQDLDGIPGMLGAYFDDERLQESWFFVPDFKKMESYGLSNQELTNQLAGVFSPVQLGYTRFNGKQVKIYSEINRKEDFDYEDLQKLTVQTPQKTDIPVSYIGSWKRVKAQTFIAHRDGKRIFEVDVRYDKEQTDLLKFKEAVAAALNKTSEQFPDYTLSVESADKSQEEAQGWIIKVIGLSLTAILLILALTLGSISQSVLVVLPIPLGFLGAVWAFYLHQLDLTLIGMVGLLGVAGVAVNDSIIMVYSVNRLMEGVKERAAQRDKVIEGAVSRLRAIMLTTITTLGGVFPMAYGWGGESGYTKPIAFSMGWGLLASTIATLFVIPIVMEMRHDILAGFRWLGGLFQKQWKGESQQEHTQEVSASESPSRS</sequence>
<dbReference type="AlphaFoldDB" id="A0A1Y6CNH1"/>
<feature type="transmembrane region" description="Helical" evidence="1">
    <location>
        <begin position="458"/>
        <end position="481"/>
    </location>
</feature>
<feature type="transmembrane region" description="Helical" evidence="1">
    <location>
        <begin position="858"/>
        <end position="878"/>
    </location>
</feature>
<accession>A0A1Y6CNH1</accession>
<dbReference type="Gene3D" id="3.30.70.1440">
    <property type="entry name" value="Multidrug efflux transporter AcrB pore domain"/>
    <property type="match status" value="1"/>
</dbReference>
<evidence type="ECO:0000313" key="3">
    <source>
        <dbReference type="Proteomes" id="UP000192907"/>
    </source>
</evidence>
<dbReference type="Proteomes" id="UP000192907">
    <property type="component" value="Unassembled WGS sequence"/>
</dbReference>
<evidence type="ECO:0000313" key="2">
    <source>
        <dbReference type="EMBL" id="SMF77416.1"/>
    </source>
</evidence>
<dbReference type="Gene3D" id="3.30.70.1320">
    <property type="entry name" value="Multidrug efflux transporter AcrB pore domain like"/>
    <property type="match status" value="1"/>
</dbReference>
<feature type="transmembrane region" description="Helical" evidence="1">
    <location>
        <begin position="362"/>
        <end position="379"/>
    </location>
</feature>
<gene>
    <name evidence="2" type="ORF">SAMN06296036_13142</name>
</gene>
<keyword evidence="1" id="KW-0472">Membrane</keyword>
<dbReference type="GO" id="GO:0005886">
    <property type="term" value="C:plasma membrane"/>
    <property type="evidence" value="ECO:0007669"/>
    <property type="project" value="TreeGrafter"/>
</dbReference>
<feature type="transmembrane region" description="Helical" evidence="1">
    <location>
        <begin position="517"/>
        <end position="536"/>
    </location>
</feature>
<feature type="transmembrane region" description="Helical" evidence="1">
    <location>
        <begin position="385"/>
        <end position="406"/>
    </location>
</feature>
<feature type="transmembrane region" description="Helical" evidence="1">
    <location>
        <begin position="885"/>
        <end position="903"/>
    </location>
</feature>
<name>A0A1Y6CNH1_9BACT</name>
<dbReference type="InterPro" id="IPR027463">
    <property type="entry name" value="AcrB_DN_DC_subdom"/>
</dbReference>
<dbReference type="OrthoDB" id="9798415at2"/>
<keyword evidence="3" id="KW-1185">Reference proteome</keyword>
<dbReference type="SUPFAM" id="SSF82693">
    <property type="entry name" value="Multidrug efflux transporter AcrB pore domain, PN1, PN2, PC1 and PC2 subdomains"/>
    <property type="match status" value="2"/>
</dbReference>
<dbReference type="Gene3D" id="1.20.1640.10">
    <property type="entry name" value="Multidrug efflux transporter AcrB transmembrane domain"/>
    <property type="match status" value="2"/>
</dbReference>
<dbReference type="STRING" id="1513793.SAMN06296036_13142"/>
<dbReference type="SUPFAM" id="SSF82714">
    <property type="entry name" value="Multidrug efflux transporter AcrB TolC docking domain, DN and DC subdomains"/>
    <property type="match status" value="2"/>
</dbReference>
<evidence type="ECO:0000256" key="1">
    <source>
        <dbReference type="SAM" id="Phobius"/>
    </source>
</evidence>
<dbReference type="Pfam" id="PF00873">
    <property type="entry name" value="ACR_tran"/>
    <property type="match status" value="1"/>
</dbReference>
<dbReference type="PANTHER" id="PTHR32063">
    <property type="match status" value="1"/>
</dbReference>
<dbReference type="PRINTS" id="PR00702">
    <property type="entry name" value="ACRIFLAVINRP"/>
</dbReference>
<dbReference type="RefSeq" id="WP_132325115.1">
    <property type="nucleotide sequence ID" value="NZ_FWZT01000031.1"/>
</dbReference>
<feature type="transmembrane region" description="Helical" evidence="1">
    <location>
        <begin position="909"/>
        <end position="935"/>
    </location>
</feature>
<reference evidence="3" key="1">
    <citation type="submission" date="2017-04" db="EMBL/GenBank/DDBJ databases">
        <authorList>
            <person name="Varghese N."/>
            <person name="Submissions S."/>
        </authorList>
    </citation>
    <scope>NUCLEOTIDE SEQUENCE [LARGE SCALE GENOMIC DNA]</scope>
    <source>
        <strain evidence="3">RKEM611</strain>
    </source>
</reference>
<dbReference type="Gene3D" id="3.30.2090.10">
    <property type="entry name" value="Multidrug efflux transporter AcrB TolC docking domain, DN and DC subdomains"/>
    <property type="match status" value="2"/>
</dbReference>
<dbReference type="InterPro" id="IPR001036">
    <property type="entry name" value="Acrflvin-R"/>
</dbReference>
<feature type="transmembrane region" description="Helical" evidence="1">
    <location>
        <begin position="956"/>
        <end position="979"/>
    </location>
</feature>
<dbReference type="SUPFAM" id="SSF82866">
    <property type="entry name" value="Multidrug efflux transporter AcrB transmembrane domain"/>
    <property type="match status" value="2"/>
</dbReference>
<dbReference type="EMBL" id="FWZT01000031">
    <property type="protein sequence ID" value="SMF77416.1"/>
    <property type="molecule type" value="Genomic_DNA"/>
</dbReference>
<proteinExistence type="predicted"/>